<dbReference type="AlphaFoldDB" id="F4L258"/>
<evidence type="ECO:0000313" key="2">
    <source>
        <dbReference type="EMBL" id="AEE51665.1"/>
    </source>
</evidence>
<proteinExistence type="predicted"/>
<protein>
    <submittedName>
        <fullName evidence="2">Uncharacterized protein</fullName>
    </submittedName>
</protein>
<feature type="region of interest" description="Disordered" evidence="1">
    <location>
        <begin position="68"/>
        <end position="88"/>
    </location>
</feature>
<keyword evidence="3" id="KW-1185">Reference proteome</keyword>
<reference evidence="2 3" key="1">
    <citation type="journal article" date="2011" name="Stand. Genomic Sci.">
        <title>Complete genome sequence of Haliscomenobacter hydrossis type strain (O).</title>
        <authorList>
            <consortium name="US DOE Joint Genome Institute (JGI-PGF)"/>
            <person name="Daligault H."/>
            <person name="Lapidus A."/>
            <person name="Zeytun A."/>
            <person name="Nolan M."/>
            <person name="Lucas S."/>
            <person name="Del Rio T.G."/>
            <person name="Tice H."/>
            <person name="Cheng J.F."/>
            <person name="Tapia R."/>
            <person name="Han C."/>
            <person name="Goodwin L."/>
            <person name="Pitluck S."/>
            <person name="Liolios K."/>
            <person name="Pagani I."/>
            <person name="Ivanova N."/>
            <person name="Huntemann M."/>
            <person name="Mavromatis K."/>
            <person name="Mikhailova N."/>
            <person name="Pati A."/>
            <person name="Chen A."/>
            <person name="Palaniappan K."/>
            <person name="Land M."/>
            <person name="Hauser L."/>
            <person name="Brambilla E.M."/>
            <person name="Rohde M."/>
            <person name="Verbarg S."/>
            <person name="Goker M."/>
            <person name="Bristow J."/>
            <person name="Eisen J.A."/>
            <person name="Markowitz V."/>
            <person name="Hugenholtz P."/>
            <person name="Kyrpides N.C."/>
            <person name="Klenk H.P."/>
            <person name="Woyke T."/>
        </authorList>
    </citation>
    <scope>NUCLEOTIDE SEQUENCE [LARGE SCALE GENOMIC DNA]</scope>
    <source>
        <strain evidence="3">ATCC 27775 / DSM 1100 / LMG 10767 / O</strain>
    </source>
</reference>
<organism evidence="2 3">
    <name type="scientific">Haliscomenobacter hydrossis (strain ATCC 27775 / DSM 1100 / LMG 10767 / O)</name>
    <dbReference type="NCBI Taxonomy" id="760192"/>
    <lineage>
        <taxon>Bacteria</taxon>
        <taxon>Pseudomonadati</taxon>
        <taxon>Bacteroidota</taxon>
        <taxon>Saprospiria</taxon>
        <taxon>Saprospirales</taxon>
        <taxon>Haliscomenobacteraceae</taxon>
        <taxon>Haliscomenobacter</taxon>
    </lineage>
</organism>
<dbReference type="HOGENOM" id="CLU_2464737_0_0_10"/>
<evidence type="ECO:0000256" key="1">
    <source>
        <dbReference type="SAM" id="MobiDB-lite"/>
    </source>
</evidence>
<dbReference type="eggNOG" id="COG5464">
    <property type="taxonomic scope" value="Bacteria"/>
</dbReference>
<dbReference type="STRING" id="760192.Halhy_3813"/>
<dbReference type="KEGG" id="hhy:Halhy_3813"/>
<gene>
    <name evidence="2" type="ordered locus">Halhy_3813</name>
</gene>
<name>F4L258_HALH1</name>
<sequence>MSTYDRMMQESIEKGEAIGIEKGEAIGIEKTLFHTAREMIHEGFEDTLIMRILHVEQDFIDQVRAEIEREKEPAKGESASPNEAYSVE</sequence>
<accession>F4L258</accession>
<reference key="2">
    <citation type="submission" date="2011-04" db="EMBL/GenBank/DDBJ databases">
        <title>Complete sequence of chromosome of Haliscomenobacter hydrossis DSM 1100.</title>
        <authorList>
            <consortium name="US DOE Joint Genome Institute (JGI-PGF)"/>
            <person name="Lucas S."/>
            <person name="Han J."/>
            <person name="Lapidus A."/>
            <person name="Bruce D."/>
            <person name="Goodwin L."/>
            <person name="Pitluck S."/>
            <person name="Peters L."/>
            <person name="Kyrpides N."/>
            <person name="Mavromatis K."/>
            <person name="Ivanova N."/>
            <person name="Ovchinnikova G."/>
            <person name="Pagani I."/>
            <person name="Daligault H."/>
            <person name="Detter J.C."/>
            <person name="Han C."/>
            <person name="Land M."/>
            <person name="Hauser L."/>
            <person name="Markowitz V."/>
            <person name="Cheng J.-F."/>
            <person name="Hugenholtz P."/>
            <person name="Woyke T."/>
            <person name="Wu D."/>
            <person name="Verbarg S."/>
            <person name="Frueling A."/>
            <person name="Brambilla E."/>
            <person name="Klenk H.-P."/>
            <person name="Eisen J.A."/>
        </authorList>
    </citation>
    <scope>NUCLEOTIDE SEQUENCE</scope>
    <source>
        <strain>DSM 1100</strain>
    </source>
</reference>
<evidence type="ECO:0000313" key="3">
    <source>
        <dbReference type="Proteomes" id="UP000008461"/>
    </source>
</evidence>
<dbReference type="EMBL" id="CP002691">
    <property type="protein sequence ID" value="AEE51665.1"/>
    <property type="molecule type" value="Genomic_DNA"/>
</dbReference>
<dbReference type="Proteomes" id="UP000008461">
    <property type="component" value="Chromosome"/>
</dbReference>
<feature type="compositionally biased region" description="Polar residues" evidence="1">
    <location>
        <begin position="79"/>
        <end position="88"/>
    </location>
</feature>